<dbReference type="Proteomes" id="UP000094389">
    <property type="component" value="Unassembled WGS sequence"/>
</dbReference>
<dbReference type="SUPFAM" id="SSF56317">
    <property type="entry name" value="Carbon-nitrogen hydrolase"/>
    <property type="match status" value="1"/>
</dbReference>
<reference evidence="2 3" key="1">
    <citation type="journal article" date="2016" name="Proc. Natl. Acad. Sci. U.S.A.">
        <title>Comparative genomics of biotechnologically important yeasts.</title>
        <authorList>
            <person name="Riley R."/>
            <person name="Haridas S."/>
            <person name="Wolfe K.H."/>
            <person name="Lopes M.R."/>
            <person name="Hittinger C.T."/>
            <person name="Goeker M."/>
            <person name="Salamov A.A."/>
            <person name="Wisecaver J.H."/>
            <person name="Long T.M."/>
            <person name="Calvey C.H."/>
            <person name="Aerts A.L."/>
            <person name="Barry K.W."/>
            <person name="Choi C."/>
            <person name="Clum A."/>
            <person name="Coughlan A.Y."/>
            <person name="Deshpande S."/>
            <person name="Douglass A.P."/>
            <person name="Hanson S.J."/>
            <person name="Klenk H.-P."/>
            <person name="LaButti K.M."/>
            <person name="Lapidus A."/>
            <person name="Lindquist E.A."/>
            <person name="Lipzen A.M."/>
            <person name="Meier-Kolthoff J.P."/>
            <person name="Ohm R.A."/>
            <person name="Otillar R.P."/>
            <person name="Pangilinan J.L."/>
            <person name="Peng Y."/>
            <person name="Rokas A."/>
            <person name="Rosa C.A."/>
            <person name="Scheuner C."/>
            <person name="Sibirny A.A."/>
            <person name="Slot J.C."/>
            <person name="Stielow J.B."/>
            <person name="Sun H."/>
            <person name="Kurtzman C.P."/>
            <person name="Blackwell M."/>
            <person name="Grigoriev I.V."/>
            <person name="Jeffries T.W."/>
        </authorList>
    </citation>
    <scope>NUCLEOTIDE SEQUENCE [LARGE SCALE GENOMIC DNA]</scope>
    <source>
        <strain evidence="3">ATCC 18201 / CBS 1600 / BCRC 20928 / JCM 3617 / NBRC 0987 / NRRL Y-1542</strain>
    </source>
</reference>
<gene>
    <name evidence="2" type="ORF">CYBJADRAFT_100608</name>
</gene>
<keyword evidence="2" id="KW-0378">Hydrolase</keyword>
<dbReference type="InterPro" id="IPR003010">
    <property type="entry name" value="C-N_Hydrolase"/>
</dbReference>
<dbReference type="STRING" id="983966.A0A1E4RZT6"/>
<dbReference type="PANTHER" id="PTHR11750:SF26">
    <property type="entry name" value="PROTEIN N-TERMINAL AMIDASE"/>
    <property type="match status" value="1"/>
</dbReference>
<dbReference type="PANTHER" id="PTHR11750">
    <property type="entry name" value="PROTEIN N-TERMINAL AMIDASE"/>
    <property type="match status" value="1"/>
</dbReference>
<feature type="domain" description="CN hydrolase" evidence="1">
    <location>
        <begin position="23"/>
        <end position="361"/>
    </location>
</feature>
<dbReference type="RefSeq" id="XP_020069783.1">
    <property type="nucleotide sequence ID" value="XM_020212024.1"/>
</dbReference>
<dbReference type="GO" id="GO:0070773">
    <property type="term" value="F:protein-N-terminal glutamine amidohydrolase activity"/>
    <property type="evidence" value="ECO:0007669"/>
    <property type="project" value="InterPro"/>
</dbReference>
<keyword evidence="3" id="KW-1185">Reference proteome</keyword>
<sequence length="361" mass="40409">MKIDSSRYNKPASYSVGGNMPRLRIATLQLNPRIPAVKDNIAKAEKILSLAFPKNESPDLLILPEMALCGYNYSSPAQVKPVLESVERPGPMLRWAEDISKKYGCFIVMGYPEWCSKQQQIFNSAVVLDKSGQVIHRYRKSFLYETDEVWGCVEGPGFKSFQLCDGVKASIGICMDLNPYQFKAPFTDFEFSSHCYEEGTNLIICPMNWLHGKSPSVQEGLTSYEKLALGAELQGALDEVDGEIVVNDKGSPIREYEENLAYQDLHEPDFHNLNYWLLRFFPFMNHARKPATFDGKTTVVYCNRSGLEDTILYGGTSSIVQFNGSKGFLGYNSIDLTNKSVDVLGALGKGDEGILIREVDI</sequence>
<accession>A0A1E4RZT6</accession>
<dbReference type="Gene3D" id="3.60.110.10">
    <property type="entry name" value="Carbon-nitrogen hydrolase"/>
    <property type="match status" value="1"/>
</dbReference>
<dbReference type="GO" id="GO:0030163">
    <property type="term" value="P:protein catabolic process"/>
    <property type="evidence" value="ECO:0007669"/>
    <property type="project" value="TreeGrafter"/>
</dbReference>
<dbReference type="InterPro" id="IPR036526">
    <property type="entry name" value="C-N_Hydrolase_sf"/>
</dbReference>
<dbReference type="OrthoDB" id="201515at2759"/>
<dbReference type="AlphaFoldDB" id="A0A1E4RZT6"/>
<evidence type="ECO:0000313" key="3">
    <source>
        <dbReference type="Proteomes" id="UP000094389"/>
    </source>
</evidence>
<dbReference type="Pfam" id="PF00795">
    <property type="entry name" value="CN_hydrolase"/>
    <property type="match status" value="1"/>
</dbReference>
<evidence type="ECO:0000259" key="1">
    <source>
        <dbReference type="PROSITE" id="PS50263"/>
    </source>
</evidence>
<dbReference type="EMBL" id="KV453933">
    <property type="protein sequence ID" value="ODV72744.1"/>
    <property type="molecule type" value="Genomic_DNA"/>
</dbReference>
<protein>
    <submittedName>
        <fullName evidence="2">Carbon-nitrogen hydrolase</fullName>
    </submittedName>
</protein>
<dbReference type="PROSITE" id="PS50263">
    <property type="entry name" value="CN_HYDROLASE"/>
    <property type="match status" value="1"/>
</dbReference>
<organism evidence="2 3">
    <name type="scientific">Cyberlindnera jadinii (strain ATCC 18201 / CBS 1600 / BCRC 20928 / JCM 3617 / NBRC 0987 / NRRL Y-1542)</name>
    <name type="common">Torula yeast</name>
    <name type="synonym">Candida utilis</name>
    <dbReference type="NCBI Taxonomy" id="983966"/>
    <lineage>
        <taxon>Eukaryota</taxon>
        <taxon>Fungi</taxon>
        <taxon>Dikarya</taxon>
        <taxon>Ascomycota</taxon>
        <taxon>Saccharomycotina</taxon>
        <taxon>Saccharomycetes</taxon>
        <taxon>Phaffomycetales</taxon>
        <taxon>Phaffomycetaceae</taxon>
        <taxon>Cyberlindnera</taxon>
    </lineage>
</organism>
<evidence type="ECO:0000313" key="2">
    <source>
        <dbReference type="EMBL" id="ODV72744.1"/>
    </source>
</evidence>
<proteinExistence type="predicted"/>
<dbReference type="InterPro" id="IPR039703">
    <property type="entry name" value="Nta1"/>
</dbReference>
<dbReference type="OMA" id="VKILCWD"/>
<dbReference type="GeneID" id="30986420"/>
<name>A0A1E4RZT6_CYBJN</name>
<dbReference type="GO" id="GO:0008418">
    <property type="term" value="F:protein-N-terminal asparagine amidohydrolase activity"/>
    <property type="evidence" value="ECO:0007669"/>
    <property type="project" value="InterPro"/>
</dbReference>